<feature type="transmembrane region" description="Helical" evidence="9">
    <location>
        <begin position="85"/>
        <end position="104"/>
    </location>
</feature>
<comment type="pathway">
    <text evidence="9">Protein modification; lipoprotein biosynthesis (signal peptide cleavage).</text>
</comment>
<keyword evidence="6 9" id="KW-0378">Hydrolase</keyword>
<dbReference type="GO" id="GO:0005886">
    <property type="term" value="C:plasma membrane"/>
    <property type="evidence" value="ECO:0007669"/>
    <property type="project" value="UniProtKB-SubCell"/>
</dbReference>
<dbReference type="InterPro" id="IPR001872">
    <property type="entry name" value="Peptidase_A8"/>
</dbReference>
<keyword evidence="7 9" id="KW-1133">Transmembrane helix</keyword>
<keyword evidence="3 9" id="KW-0645">Protease</keyword>
<comment type="catalytic activity">
    <reaction evidence="9 10">
        <text>Release of signal peptides from bacterial membrane prolipoproteins. Hydrolyzes -Xaa-Yaa-Zaa-|-(S,diacylglyceryl)Cys-, in which Xaa is hydrophobic (preferably Leu), and Yaa (Ala or Ser) and Zaa (Gly or Ala) have small, neutral side chains.</text>
        <dbReference type="EC" id="3.4.23.36"/>
    </reaction>
</comment>
<evidence type="ECO:0000313" key="12">
    <source>
        <dbReference type="EMBL" id="PSL50754.1"/>
    </source>
</evidence>
<dbReference type="PANTHER" id="PTHR33695">
    <property type="entry name" value="LIPOPROTEIN SIGNAL PEPTIDASE"/>
    <property type="match status" value="1"/>
</dbReference>
<organism evidence="12 13">
    <name type="scientific">Salsuginibacillus halophilus</name>
    <dbReference type="NCBI Taxonomy" id="517424"/>
    <lineage>
        <taxon>Bacteria</taxon>
        <taxon>Bacillati</taxon>
        <taxon>Bacillota</taxon>
        <taxon>Bacilli</taxon>
        <taxon>Bacillales</taxon>
        <taxon>Bacillaceae</taxon>
        <taxon>Salsuginibacillus</taxon>
    </lineage>
</organism>
<dbReference type="RefSeq" id="WP_106587480.1">
    <property type="nucleotide sequence ID" value="NZ_PYAV01000002.1"/>
</dbReference>
<evidence type="ECO:0000256" key="8">
    <source>
        <dbReference type="ARBA" id="ARBA00023136"/>
    </source>
</evidence>
<comment type="function">
    <text evidence="9 10">This protein specifically catalyzes the removal of signal peptides from prolipoproteins.</text>
</comment>
<feature type="active site" evidence="9">
    <location>
        <position position="114"/>
    </location>
</feature>
<name>A0A2P8HX47_9BACI</name>
<comment type="caution">
    <text evidence="9">Lacks conserved residue(s) required for the propagation of feature annotation.</text>
</comment>
<dbReference type="EMBL" id="PYAV01000002">
    <property type="protein sequence ID" value="PSL50754.1"/>
    <property type="molecule type" value="Genomic_DNA"/>
</dbReference>
<evidence type="ECO:0000256" key="7">
    <source>
        <dbReference type="ARBA" id="ARBA00022989"/>
    </source>
</evidence>
<dbReference type="AlphaFoldDB" id="A0A2P8HX47"/>
<dbReference type="EC" id="3.4.23.36" evidence="9"/>
<dbReference type="Pfam" id="PF01252">
    <property type="entry name" value="Peptidase_A8"/>
    <property type="match status" value="1"/>
</dbReference>
<keyword evidence="5 9" id="KW-0064">Aspartyl protease</keyword>
<dbReference type="GO" id="GO:0006508">
    <property type="term" value="P:proteolysis"/>
    <property type="evidence" value="ECO:0007669"/>
    <property type="project" value="UniProtKB-KW"/>
</dbReference>
<keyword evidence="13" id="KW-1185">Reference proteome</keyword>
<comment type="similarity">
    <text evidence="1 9 11">Belongs to the peptidase A8 family.</text>
</comment>
<gene>
    <name evidence="9" type="primary">lspA</name>
    <name evidence="12" type="ORF">B0H94_10229</name>
</gene>
<keyword evidence="4 9" id="KW-0812">Transmembrane</keyword>
<evidence type="ECO:0000256" key="3">
    <source>
        <dbReference type="ARBA" id="ARBA00022670"/>
    </source>
</evidence>
<evidence type="ECO:0000256" key="6">
    <source>
        <dbReference type="ARBA" id="ARBA00022801"/>
    </source>
</evidence>
<dbReference type="PROSITE" id="PS00855">
    <property type="entry name" value="SPASE_II"/>
    <property type="match status" value="1"/>
</dbReference>
<comment type="caution">
    <text evidence="12">The sequence shown here is derived from an EMBL/GenBank/DDBJ whole genome shotgun (WGS) entry which is preliminary data.</text>
</comment>
<dbReference type="PRINTS" id="PR00781">
    <property type="entry name" value="LIPOSIGPTASE"/>
</dbReference>
<sequence>MKLSLYYGLALIIIALDQWTKQLVKSGMELGESRPIIDGVLHLTSHRNAGAAFGILQGQQWLFFIVTVVVTIFIIYYMQTHARFNPWYGIPLGLVFGGAIGNFIDRLAYGEVVDFIDVYIGTYSFPIFNVADMALVVGVGFLIVRMFMDERKEKEQNANE</sequence>
<feature type="active site" evidence="9">
    <location>
        <position position="132"/>
    </location>
</feature>
<keyword evidence="2 9" id="KW-1003">Cell membrane</keyword>
<dbReference type="Proteomes" id="UP000242310">
    <property type="component" value="Unassembled WGS sequence"/>
</dbReference>
<dbReference type="OrthoDB" id="9810259at2"/>
<comment type="subcellular location">
    <subcellularLocation>
        <location evidence="9">Cell membrane</location>
        <topology evidence="9">Multi-pass membrane protein</topology>
    </subcellularLocation>
</comment>
<accession>A0A2P8HX47</accession>
<evidence type="ECO:0000256" key="9">
    <source>
        <dbReference type="HAMAP-Rule" id="MF_00161"/>
    </source>
</evidence>
<evidence type="ECO:0000313" key="13">
    <source>
        <dbReference type="Proteomes" id="UP000242310"/>
    </source>
</evidence>
<evidence type="ECO:0000256" key="11">
    <source>
        <dbReference type="RuleBase" id="RU004181"/>
    </source>
</evidence>
<feature type="transmembrane region" description="Helical" evidence="9">
    <location>
        <begin position="124"/>
        <end position="144"/>
    </location>
</feature>
<keyword evidence="8 9" id="KW-0472">Membrane</keyword>
<dbReference type="UniPathway" id="UPA00665"/>
<proteinExistence type="inferred from homology"/>
<reference evidence="12 13" key="1">
    <citation type="submission" date="2018-03" db="EMBL/GenBank/DDBJ databases">
        <title>Genomic Encyclopedia of Type Strains, Phase III (KMG-III): the genomes of soil and plant-associated and newly described type strains.</title>
        <authorList>
            <person name="Whitman W."/>
        </authorList>
    </citation>
    <scope>NUCLEOTIDE SEQUENCE [LARGE SCALE GENOMIC DNA]</scope>
    <source>
        <strain evidence="12 13">CGMCC 1.07653</strain>
    </source>
</reference>
<evidence type="ECO:0000256" key="1">
    <source>
        <dbReference type="ARBA" id="ARBA00006139"/>
    </source>
</evidence>
<feature type="transmembrane region" description="Helical" evidence="9">
    <location>
        <begin position="61"/>
        <end position="78"/>
    </location>
</feature>
<evidence type="ECO:0000256" key="10">
    <source>
        <dbReference type="RuleBase" id="RU000594"/>
    </source>
</evidence>
<dbReference type="HAMAP" id="MF_00161">
    <property type="entry name" value="LspA"/>
    <property type="match status" value="1"/>
</dbReference>
<dbReference type="NCBIfam" id="TIGR00077">
    <property type="entry name" value="lspA"/>
    <property type="match status" value="1"/>
</dbReference>
<dbReference type="GO" id="GO:0004190">
    <property type="term" value="F:aspartic-type endopeptidase activity"/>
    <property type="evidence" value="ECO:0007669"/>
    <property type="project" value="UniProtKB-UniRule"/>
</dbReference>
<evidence type="ECO:0000256" key="5">
    <source>
        <dbReference type="ARBA" id="ARBA00022750"/>
    </source>
</evidence>
<evidence type="ECO:0000256" key="4">
    <source>
        <dbReference type="ARBA" id="ARBA00022692"/>
    </source>
</evidence>
<dbReference type="PANTHER" id="PTHR33695:SF1">
    <property type="entry name" value="LIPOPROTEIN SIGNAL PEPTIDASE"/>
    <property type="match status" value="1"/>
</dbReference>
<protein>
    <recommendedName>
        <fullName evidence="9">Lipoprotein signal peptidase</fullName>
        <ecNumber evidence="9">3.4.23.36</ecNumber>
    </recommendedName>
    <alternativeName>
        <fullName evidence="9">Prolipoprotein signal peptidase</fullName>
    </alternativeName>
    <alternativeName>
        <fullName evidence="9">Signal peptidase II</fullName>
        <shortName evidence="9">SPase II</shortName>
    </alternativeName>
</protein>
<evidence type="ECO:0000256" key="2">
    <source>
        <dbReference type="ARBA" id="ARBA00022475"/>
    </source>
</evidence>